<dbReference type="Pfam" id="PF12799">
    <property type="entry name" value="LRR_4"/>
    <property type="match status" value="1"/>
</dbReference>
<feature type="domain" description="Disease resistance R13L4/SHOC-2-like LRR" evidence="3">
    <location>
        <begin position="422"/>
        <end position="543"/>
    </location>
</feature>
<organism evidence="4 5">
    <name type="scientific">Schistosoma haematobium</name>
    <name type="common">Blood fluke</name>
    <dbReference type="NCBI Taxonomy" id="6185"/>
    <lineage>
        <taxon>Eukaryota</taxon>
        <taxon>Metazoa</taxon>
        <taxon>Spiralia</taxon>
        <taxon>Lophotrochozoa</taxon>
        <taxon>Platyhelminthes</taxon>
        <taxon>Trematoda</taxon>
        <taxon>Digenea</taxon>
        <taxon>Strigeidida</taxon>
        <taxon>Schistosomatoidea</taxon>
        <taxon>Schistosomatidae</taxon>
        <taxon>Schistosoma</taxon>
    </lineage>
</organism>
<accession>A0A922LW97</accession>
<dbReference type="SUPFAM" id="SSF52058">
    <property type="entry name" value="L domain-like"/>
    <property type="match status" value="2"/>
</dbReference>
<keyword evidence="2" id="KW-0677">Repeat</keyword>
<dbReference type="PROSITE" id="PS51450">
    <property type="entry name" value="LRR"/>
    <property type="match status" value="3"/>
</dbReference>
<dbReference type="AlphaFoldDB" id="A0A922LW97"/>
<dbReference type="SMART" id="SM00369">
    <property type="entry name" value="LRR_TYP"/>
    <property type="match status" value="13"/>
</dbReference>
<dbReference type="KEGG" id="shx:MS3_00010132"/>
<dbReference type="InterPro" id="IPR025875">
    <property type="entry name" value="Leu-rich_rpt_4"/>
</dbReference>
<reference evidence="4" key="2">
    <citation type="journal article" date="2019" name="Gigascience">
        <title>High-quality Schistosoma haematobium genome achieved by single-molecule and long-range sequencing.</title>
        <authorList>
            <person name="Stroehlein A.J."/>
            <person name="Korhonen P.K."/>
            <person name="Chong T.M."/>
            <person name="Lim Y.L."/>
            <person name="Chan K.G."/>
            <person name="Webster B."/>
            <person name="Rollinson D."/>
            <person name="Brindley P.J."/>
            <person name="Gasser R.B."/>
            <person name="Young N.D."/>
        </authorList>
    </citation>
    <scope>NUCLEOTIDE SEQUENCE</scope>
</reference>
<dbReference type="EMBL" id="AMPZ03000001">
    <property type="protein sequence ID" value="KAH9595058.1"/>
    <property type="molecule type" value="Genomic_DNA"/>
</dbReference>
<dbReference type="InterPro" id="IPR050216">
    <property type="entry name" value="LRR_domain-containing"/>
</dbReference>
<comment type="caution">
    <text evidence="4">The sequence shown here is derived from an EMBL/GenBank/DDBJ whole genome shotgun (WGS) entry which is preliminary data.</text>
</comment>
<dbReference type="RefSeq" id="XP_051074067.1">
    <property type="nucleotide sequence ID" value="XM_051218483.1"/>
</dbReference>
<dbReference type="GeneID" id="24596196"/>
<dbReference type="Pfam" id="PF13516">
    <property type="entry name" value="LRR_6"/>
    <property type="match status" value="2"/>
</dbReference>
<evidence type="ECO:0000313" key="5">
    <source>
        <dbReference type="Proteomes" id="UP000471633"/>
    </source>
</evidence>
<proteinExistence type="predicted"/>
<dbReference type="Pfam" id="PF00560">
    <property type="entry name" value="LRR_1"/>
    <property type="match status" value="1"/>
</dbReference>
<gene>
    <name evidence="4" type="primary">LRRIQ4</name>
    <name evidence="4" type="ORF">MS3_00010132</name>
</gene>
<reference evidence="4" key="3">
    <citation type="submission" date="2021-06" db="EMBL/GenBank/DDBJ databases">
        <title>Chromosome-level genome assembly for S. haematobium.</title>
        <authorList>
            <person name="Stroehlein A.J."/>
        </authorList>
    </citation>
    <scope>NUCLEOTIDE SEQUENCE</scope>
</reference>
<dbReference type="Pfam" id="PF23598">
    <property type="entry name" value="LRR_14"/>
    <property type="match status" value="1"/>
</dbReference>
<keyword evidence="5" id="KW-1185">Reference proteome</keyword>
<dbReference type="GO" id="GO:0005737">
    <property type="term" value="C:cytoplasm"/>
    <property type="evidence" value="ECO:0007669"/>
    <property type="project" value="TreeGrafter"/>
</dbReference>
<evidence type="ECO:0000313" key="4">
    <source>
        <dbReference type="EMBL" id="KAH9595058.1"/>
    </source>
</evidence>
<dbReference type="Gene3D" id="3.80.10.10">
    <property type="entry name" value="Ribonuclease Inhibitor"/>
    <property type="match status" value="4"/>
</dbReference>
<dbReference type="InterPro" id="IPR055414">
    <property type="entry name" value="LRR_R13L4/SHOC2-like"/>
</dbReference>
<evidence type="ECO:0000259" key="3">
    <source>
        <dbReference type="Pfam" id="PF23598"/>
    </source>
</evidence>
<dbReference type="FunFam" id="3.80.10.10:FF:001164">
    <property type="entry name" value="GH01279p"/>
    <property type="match status" value="1"/>
</dbReference>
<dbReference type="PANTHER" id="PTHR48051">
    <property type="match status" value="1"/>
</dbReference>
<dbReference type="Proteomes" id="UP000471633">
    <property type="component" value="Unassembled WGS sequence"/>
</dbReference>
<keyword evidence="1" id="KW-0433">Leucine-rich repeat</keyword>
<name>A0A922LW97_SCHHA</name>
<sequence>MLLPLLFESVSISRKYILLFSRKFKMEDWDFTRKHIIDNIPSRRGITECNYGGKSCIFIRGIKTNVITTKRHDDSDIRILIIQQSEISQFTQQLSRFKHAQILILNQMSLNLFPICVSSFRHLSLLDISNNCLSSVPEDIVYLTSLTLLNVSKNCLVDITAICELSHLQSLDVTENKLTELPRSLWKLGRLKTFSCSFNEIICLPEEIGCLEVLTALRITNNKLSTLPRSFSNLTGLLLLQLDGNVFDHIPLQIFGCISLLELSLSHNIIEGSIPAKICSLVNLRTLNLAYNRVIDFPVELEKLESLEYLDISGNPVESSTISFGKLIQIQQLSASKCGLSFVPDDLSLCSNLVILDLSENGIGKVANESLSFPQLTSLCLAFNIISTLPLSICELNNLVVLELQFNKLSSLPEDFERLSNTLRQLDLGHNEFEVIPMSLFCRRSRLSYLCLDANPISEVPNEINNLKELTHLSISDCRRLKSLPEGLGSCTNLCTLEVSKNKLSSLPKTLSKLESLKYLNLSDNDFNHFPLVVCSIPRLRVLLYDQTEGRPLLPPECPDGWYQKSLLLYPEIKDSFDSEYESNFEENVGAVLLKNTLSETSAAKGLPSMIGNLTHLVHLSLQSNGLYMLPDVFHNMMLRRLNVSHNRLRCIPPNLHRSKYLTHLYLHNNNIDYLDQNIRSLRTLKILTLDQNPLLYPPVEVGEESFFSVYSYLTNYKTFDEFVLKSLCEILINNFPKENTHSLLQKIGFSDIMIESLEKQFPGGHNHIKRLKVAFEAWTGFTFEYENLGLNKKSRESYSGQQLSDSKDFNTSDILAQPDKKLLVQNQSLQSELCDTKESFSSNNKILKETNSNLYITSHRLLHIVHLIGLDQLHSKLMQYVLRAQQVRF</sequence>
<reference evidence="4" key="1">
    <citation type="journal article" date="2012" name="Nat. Genet.">
        <title>Whole-genome sequence of Schistosoma haematobium.</title>
        <authorList>
            <person name="Young N.D."/>
            <person name="Jex A.R."/>
            <person name="Li B."/>
            <person name="Liu S."/>
            <person name="Yang L."/>
            <person name="Xiong Z."/>
            <person name="Li Y."/>
            <person name="Cantacessi C."/>
            <person name="Hall R.S."/>
            <person name="Xu X."/>
            <person name="Chen F."/>
            <person name="Wu X."/>
            <person name="Zerlotini A."/>
            <person name="Oliveira G."/>
            <person name="Hofmann A."/>
            <person name="Zhang G."/>
            <person name="Fang X."/>
            <person name="Kang Y."/>
            <person name="Campbell B.E."/>
            <person name="Loukas A."/>
            <person name="Ranganathan S."/>
            <person name="Rollinson D."/>
            <person name="Rinaldi G."/>
            <person name="Brindley P.J."/>
            <person name="Yang H."/>
            <person name="Wang J."/>
            <person name="Wang J."/>
            <person name="Gasser R.B."/>
        </authorList>
    </citation>
    <scope>NUCLEOTIDE SEQUENCE</scope>
</reference>
<evidence type="ECO:0000256" key="2">
    <source>
        <dbReference type="ARBA" id="ARBA00022737"/>
    </source>
</evidence>
<reference evidence="4" key="4">
    <citation type="journal article" date="2022" name="PLoS Pathog.">
        <title>Chromosome-level genome of Schistosoma haematobium underpins genome-wide explorations of molecular variation.</title>
        <authorList>
            <person name="Stroehlein A.J."/>
            <person name="Korhonen P.K."/>
            <person name="Lee V.V."/>
            <person name="Ralph S.A."/>
            <person name="Mentink-Kane M."/>
            <person name="You H."/>
            <person name="McManus D.P."/>
            <person name="Tchuente L.T."/>
            <person name="Stothard J.R."/>
            <person name="Kaur P."/>
            <person name="Dudchenko O."/>
            <person name="Aiden E.L."/>
            <person name="Yang B."/>
            <person name="Yang H."/>
            <person name="Emery A.M."/>
            <person name="Webster B.L."/>
            <person name="Brindley P.J."/>
            <person name="Rollinson D."/>
            <person name="Chang B.C.H."/>
            <person name="Gasser R.B."/>
            <person name="Young N.D."/>
        </authorList>
    </citation>
    <scope>NUCLEOTIDE SEQUENCE</scope>
</reference>
<dbReference type="InterPro" id="IPR001611">
    <property type="entry name" value="Leu-rich_rpt"/>
</dbReference>
<dbReference type="SUPFAM" id="SSF52047">
    <property type="entry name" value="RNI-like"/>
    <property type="match status" value="1"/>
</dbReference>
<dbReference type="CTD" id="344657"/>
<protein>
    <submittedName>
        <fullName evidence="4">Leucine-rich repeats and IQ motif containing protein 4</fullName>
    </submittedName>
</protein>
<dbReference type="PANTHER" id="PTHR48051:SF1">
    <property type="entry name" value="RAS SUPPRESSOR PROTEIN 1"/>
    <property type="match status" value="1"/>
</dbReference>
<evidence type="ECO:0000256" key="1">
    <source>
        <dbReference type="ARBA" id="ARBA00022614"/>
    </source>
</evidence>
<dbReference type="InterPro" id="IPR032675">
    <property type="entry name" value="LRR_dom_sf"/>
</dbReference>
<dbReference type="InterPro" id="IPR003591">
    <property type="entry name" value="Leu-rich_rpt_typical-subtyp"/>
</dbReference>
<dbReference type="SMART" id="SM00364">
    <property type="entry name" value="LRR_BAC"/>
    <property type="match status" value="9"/>
</dbReference>